<dbReference type="SMART" id="SM00387">
    <property type="entry name" value="HATPase_c"/>
    <property type="match status" value="1"/>
</dbReference>
<comment type="catalytic activity">
    <reaction evidence="1">
        <text>ATP + protein L-histidine = ADP + protein N-phospho-L-histidine.</text>
        <dbReference type="EC" id="2.7.13.3"/>
    </reaction>
</comment>
<dbReference type="PANTHER" id="PTHR43711:SF1">
    <property type="entry name" value="HISTIDINE KINASE 1"/>
    <property type="match status" value="1"/>
</dbReference>
<dbReference type="InterPro" id="IPR036097">
    <property type="entry name" value="HisK_dim/P_sf"/>
</dbReference>
<gene>
    <name evidence="12" type="ORF">J40TS1_11230</name>
</gene>
<keyword evidence="9" id="KW-0902">Two-component regulatory system</keyword>
<dbReference type="RefSeq" id="WP_213513680.1">
    <property type="nucleotide sequence ID" value="NZ_BOSE01000001.1"/>
</dbReference>
<evidence type="ECO:0000313" key="13">
    <source>
        <dbReference type="Proteomes" id="UP000683139"/>
    </source>
</evidence>
<feature type="transmembrane region" description="Helical" evidence="10">
    <location>
        <begin position="20"/>
        <end position="39"/>
    </location>
</feature>
<dbReference type="SUPFAM" id="SSF55874">
    <property type="entry name" value="ATPase domain of HSP90 chaperone/DNA topoisomerase II/histidine kinase"/>
    <property type="match status" value="1"/>
</dbReference>
<sequence length="296" mass="33024">MSVAMQLQHPALEQEVELQLLRTAAVLLLLAVAALLCLLGKMRRHHADKEHQITQLQLKQRELQLNEQVGKEFVANVSHEVHASLASIQSYAQLLLEEELDSEQRARYAQTISEAAGQLSALTRQLLLLSRLENESRAIAKRHYLLKQQLRQVLQLYEWQLANKHIMSALIANDQSSIYGDQVLLQQVWSNLLSNAIKHTPPGGAITIEAVCTVEACIVHLSDTGEGIADELMPHIFDRYYFKDNQEHKEDSGSTGLGLSIAQKIVQLHGGTIHISSEQNVGTKAVVALPLPLRRP</sequence>
<dbReference type="Gene3D" id="1.10.287.130">
    <property type="match status" value="1"/>
</dbReference>
<keyword evidence="7" id="KW-0418">Kinase</keyword>
<keyword evidence="13" id="KW-1185">Reference proteome</keyword>
<dbReference type="Proteomes" id="UP000683139">
    <property type="component" value="Unassembled WGS sequence"/>
</dbReference>
<keyword evidence="8" id="KW-0067">ATP-binding</keyword>
<protein>
    <recommendedName>
        <fullName evidence="3">histidine kinase</fullName>
        <ecNumber evidence="3">2.7.13.3</ecNumber>
    </recommendedName>
</protein>
<dbReference type="PROSITE" id="PS50109">
    <property type="entry name" value="HIS_KIN"/>
    <property type="match status" value="1"/>
</dbReference>
<keyword evidence="10" id="KW-0472">Membrane</keyword>
<dbReference type="InterPro" id="IPR004358">
    <property type="entry name" value="Sig_transdc_His_kin-like_C"/>
</dbReference>
<dbReference type="SMART" id="SM00388">
    <property type="entry name" value="HisKA"/>
    <property type="match status" value="1"/>
</dbReference>
<dbReference type="GO" id="GO:0005524">
    <property type="term" value="F:ATP binding"/>
    <property type="evidence" value="ECO:0007669"/>
    <property type="project" value="UniProtKB-KW"/>
</dbReference>
<evidence type="ECO:0000256" key="6">
    <source>
        <dbReference type="ARBA" id="ARBA00022741"/>
    </source>
</evidence>
<evidence type="ECO:0000256" key="3">
    <source>
        <dbReference type="ARBA" id="ARBA00012438"/>
    </source>
</evidence>
<organism evidence="12 13">
    <name type="scientific">Paenibacillus montaniterrae</name>
    <dbReference type="NCBI Taxonomy" id="429341"/>
    <lineage>
        <taxon>Bacteria</taxon>
        <taxon>Bacillati</taxon>
        <taxon>Bacillota</taxon>
        <taxon>Bacilli</taxon>
        <taxon>Bacillales</taxon>
        <taxon>Paenibacillaceae</taxon>
        <taxon>Paenibacillus</taxon>
    </lineage>
</organism>
<dbReference type="InterPro" id="IPR036890">
    <property type="entry name" value="HATPase_C_sf"/>
</dbReference>
<dbReference type="EMBL" id="BOSE01000001">
    <property type="protein sequence ID" value="GIP15481.1"/>
    <property type="molecule type" value="Genomic_DNA"/>
</dbReference>
<evidence type="ECO:0000313" key="12">
    <source>
        <dbReference type="EMBL" id="GIP15481.1"/>
    </source>
</evidence>
<evidence type="ECO:0000256" key="10">
    <source>
        <dbReference type="SAM" id="Phobius"/>
    </source>
</evidence>
<evidence type="ECO:0000259" key="11">
    <source>
        <dbReference type="PROSITE" id="PS50109"/>
    </source>
</evidence>
<dbReference type="FunFam" id="3.30.565.10:FF:000006">
    <property type="entry name" value="Sensor histidine kinase WalK"/>
    <property type="match status" value="1"/>
</dbReference>
<dbReference type="InterPro" id="IPR003594">
    <property type="entry name" value="HATPase_dom"/>
</dbReference>
<feature type="domain" description="Histidine kinase" evidence="11">
    <location>
        <begin position="76"/>
        <end position="293"/>
    </location>
</feature>
<dbReference type="CDD" id="cd00082">
    <property type="entry name" value="HisKA"/>
    <property type="match status" value="1"/>
</dbReference>
<dbReference type="Pfam" id="PF00512">
    <property type="entry name" value="HisKA"/>
    <property type="match status" value="1"/>
</dbReference>
<dbReference type="Pfam" id="PF02518">
    <property type="entry name" value="HATPase_c"/>
    <property type="match status" value="1"/>
</dbReference>
<evidence type="ECO:0000256" key="9">
    <source>
        <dbReference type="ARBA" id="ARBA00023012"/>
    </source>
</evidence>
<dbReference type="EC" id="2.7.13.3" evidence="3"/>
<keyword evidence="4" id="KW-0597">Phosphoprotein</keyword>
<dbReference type="PRINTS" id="PR00344">
    <property type="entry name" value="BCTRLSENSOR"/>
</dbReference>
<dbReference type="PANTHER" id="PTHR43711">
    <property type="entry name" value="TWO-COMPONENT HISTIDINE KINASE"/>
    <property type="match status" value="1"/>
</dbReference>
<keyword evidence="10" id="KW-1133">Transmembrane helix</keyword>
<comment type="caution">
    <text evidence="12">The sequence shown here is derived from an EMBL/GenBank/DDBJ whole genome shotgun (WGS) entry which is preliminary data.</text>
</comment>
<dbReference type="InterPro" id="IPR003661">
    <property type="entry name" value="HisK_dim/P_dom"/>
</dbReference>
<evidence type="ECO:0000256" key="8">
    <source>
        <dbReference type="ARBA" id="ARBA00022840"/>
    </source>
</evidence>
<dbReference type="GO" id="GO:0000155">
    <property type="term" value="F:phosphorelay sensor kinase activity"/>
    <property type="evidence" value="ECO:0007669"/>
    <property type="project" value="InterPro"/>
</dbReference>
<accession>A0A919YNQ7</accession>
<keyword evidence="6" id="KW-0547">Nucleotide-binding</keyword>
<comment type="subcellular location">
    <subcellularLocation>
        <location evidence="2">Cell membrane</location>
        <topology evidence="2">Multi-pass membrane protein</topology>
    </subcellularLocation>
</comment>
<dbReference type="GO" id="GO:0005886">
    <property type="term" value="C:plasma membrane"/>
    <property type="evidence" value="ECO:0007669"/>
    <property type="project" value="UniProtKB-SubCell"/>
</dbReference>
<dbReference type="Gene3D" id="3.30.565.10">
    <property type="entry name" value="Histidine kinase-like ATPase, C-terminal domain"/>
    <property type="match status" value="1"/>
</dbReference>
<dbReference type="CDD" id="cd00075">
    <property type="entry name" value="HATPase"/>
    <property type="match status" value="1"/>
</dbReference>
<keyword evidence="5" id="KW-0808">Transferase</keyword>
<dbReference type="InterPro" id="IPR005467">
    <property type="entry name" value="His_kinase_dom"/>
</dbReference>
<dbReference type="AlphaFoldDB" id="A0A919YNQ7"/>
<evidence type="ECO:0000256" key="2">
    <source>
        <dbReference type="ARBA" id="ARBA00004651"/>
    </source>
</evidence>
<evidence type="ECO:0000256" key="4">
    <source>
        <dbReference type="ARBA" id="ARBA00022553"/>
    </source>
</evidence>
<keyword evidence="10" id="KW-0812">Transmembrane</keyword>
<evidence type="ECO:0000256" key="1">
    <source>
        <dbReference type="ARBA" id="ARBA00000085"/>
    </source>
</evidence>
<name>A0A919YNQ7_9BACL</name>
<evidence type="ECO:0000256" key="7">
    <source>
        <dbReference type="ARBA" id="ARBA00022777"/>
    </source>
</evidence>
<evidence type="ECO:0000256" key="5">
    <source>
        <dbReference type="ARBA" id="ARBA00022679"/>
    </source>
</evidence>
<reference evidence="12" key="1">
    <citation type="submission" date="2021-03" db="EMBL/GenBank/DDBJ databases">
        <title>Antimicrobial resistance genes in bacteria isolated from Japanese honey, and their potential for conferring macrolide and lincosamide resistance in the American foulbrood pathogen Paenibacillus larvae.</title>
        <authorList>
            <person name="Okamoto M."/>
            <person name="Kumagai M."/>
            <person name="Kanamori H."/>
            <person name="Takamatsu D."/>
        </authorList>
    </citation>
    <scope>NUCLEOTIDE SEQUENCE</scope>
    <source>
        <strain evidence="12">J40TS1</strain>
    </source>
</reference>
<dbReference type="InterPro" id="IPR050736">
    <property type="entry name" value="Sensor_HK_Regulatory"/>
</dbReference>
<dbReference type="SUPFAM" id="SSF47384">
    <property type="entry name" value="Homodimeric domain of signal transducing histidine kinase"/>
    <property type="match status" value="1"/>
</dbReference>
<proteinExistence type="predicted"/>